<evidence type="ECO:0000256" key="2">
    <source>
        <dbReference type="ARBA" id="ARBA00022734"/>
    </source>
</evidence>
<keyword evidence="2" id="KW-0430">Lectin</keyword>
<keyword evidence="3" id="KW-1133">Transmembrane helix</keyword>
<feature type="signal peptide" evidence="4">
    <location>
        <begin position="1"/>
        <end position="34"/>
    </location>
</feature>
<dbReference type="InterPro" id="IPR050258">
    <property type="entry name" value="Leguminous_Lectin"/>
</dbReference>
<dbReference type="STRING" id="71139.A0A059A6Z1"/>
<evidence type="ECO:0000256" key="3">
    <source>
        <dbReference type="SAM" id="Phobius"/>
    </source>
</evidence>
<sequence>MAAAAAATSSRRRRLGVGPLSALALVVVSLGALADDPGPSFSFRGFAKDAYFESNVALYGDAKVVSAGGSSVQLTGAGGPSAGAVAYRRPIKIVQGNPENLVSFSTHFAFSLSGGGGDGFAFALSPSGFNADGFGDMDSPFGLPLGKNGTSNGTVAVEFDSVKNAVAIDAGGLGPVKAKNLSSLDLVLNSGSKLHSWIDYEAGSRRLEVRVSRSSESRPSDPTLARFVDLWTMWKEGDVFLGLSSSNGNSSQACFIHSWSFKLRHVPRSMHSEPVDPQAIRQNAKNLGAHEKNDCFLKVLAAMVFGTGSGALGAFVVLYLWTIFGNRRPVAPEEFVVEPVDLKKCNKLEVIVVDKEAVKDVSATK</sequence>
<accession>A0A059A6Z1</accession>
<feature type="transmembrane region" description="Helical" evidence="3">
    <location>
        <begin position="299"/>
        <end position="321"/>
    </location>
</feature>
<dbReference type="Gene3D" id="2.60.120.200">
    <property type="match status" value="1"/>
</dbReference>
<dbReference type="OMA" id="PQWMHSE"/>
<evidence type="ECO:0000256" key="1">
    <source>
        <dbReference type="ARBA" id="ARBA00007606"/>
    </source>
</evidence>
<name>A0A059A6Z1_EUCGR</name>
<dbReference type="InterPro" id="IPR019825">
    <property type="entry name" value="Lectin_legB_Mn/Ca_BS"/>
</dbReference>
<dbReference type="eggNOG" id="ENOG502QTUJ">
    <property type="taxonomic scope" value="Eukaryota"/>
</dbReference>
<dbReference type="FunCoup" id="A0A059A6Z1">
    <property type="interactions" value="1881"/>
</dbReference>
<dbReference type="PANTHER" id="PTHR32401:SF16">
    <property type="entry name" value="CONCANAVALIN A-LIKE LECTIN FAMILY PROTEIN"/>
    <property type="match status" value="1"/>
</dbReference>
<dbReference type="PANTHER" id="PTHR32401">
    <property type="entry name" value="CONCANAVALIN A-LIKE LECTIN FAMILY PROTEIN"/>
    <property type="match status" value="1"/>
</dbReference>
<evidence type="ECO:0000256" key="4">
    <source>
        <dbReference type="SAM" id="SignalP"/>
    </source>
</evidence>
<dbReference type="InParanoid" id="A0A059A6Z1"/>
<dbReference type="InterPro" id="IPR013320">
    <property type="entry name" value="ConA-like_dom_sf"/>
</dbReference>
<dbReference type="PROSITE" id="PS00307">
    <property type="entry name" value="LECTIN_LEGUME_BETA"/>
    <property type="match status" value="1"/>
</dbReference>
<dbReference type="SUPFAM" id="SSF49899">
    <property type="entry name" value="Concanavalin A-like lectins/glucanases"/>
    <property type="match status" value="1"/>
</dbReference>
<keyword evidence="4" id="KW-0732">Signal</keyword>
<organism evidence="6">
    <name type="scientific">Eucalyptus grandis</name>
    <name type="common">Flooded gum</name>
    <dbReference type="NCBI Taxonomy" id="71139"/>
    <lineage>
        <taxon>Eukaryota</taxon>
        <taxon>Viridiplantae</taxon>
        <taxon>Streptophyta</taxon>
        <taxon>Embryophyta</taxon>
        <taxon>Tracheophyta</taxon>
        <taxon>Spermatophyta</taxon>
        <taxon>Magnoliopsida</taxon>
        <taxon>eudicotyledons</taxon>
        <taxon>Gunneridae</taxon>
        <taxon>Pentapetalae</taxon>
        <taxon>rosids</taxon>
        <taxon>malvids</taxon>
        <taxon>Myrtales</taxon>
        <taxon>Myrtaceae</taxon>
        <taxon>Myrtoideae</taxon>
        <taxon>Eucalypteae</taxon>
        <taxon>Eucalyptus</taxon>
    </lineage>
</organism>
<feature type="chain" id="PRO_5001567059" description="Legume lectin domain-containing protein" evidence="4">
    <location>
        <begin position="35"/>
        <end position="365"/>
    </location>
</feature>
<evidence type="ECO:0000259" key="5">
    <source>
        <dbReference type="Pfam" id="PF00139"/>
    </source>
</evidence>
<protein>
    <recommendedName>
        <fullName evidence="5">Legume lectin domain-containing protein</fullName>
    </recommendedName>
</protein>
<evidence type="ECO:0000313" key="6">
    <source>
        <dbReference type="EMBL" id="KCW49484.1"/>
    </source>
</evidence>
<comment type="similarity">
    <text evidence="1">Belongs to the leguminous lectin family.</text>
</comment>
<dbReference type="CDD" id="cd06899">
    <property type="entry name" value="lectin_legume_LecRK_Arcelin_ConA"/>
    <property type="match status" value="1"/>
</dbReference>
<keyword evidence="3" id="KW-0812">Transmembrane</keyword>
<feature type="domain" description="Legume lectin" evidence="5">
    <location>
        <begin position="40"/>
        <end position="273"/>
    </location>
</feature>
<gene>
    <name evidence="6" type="ORF">EUGRSUZ_K03005</name>
</gene>
<keyword evidence="3" id="KW-0472">Membrane</keyword>
<proteinExistence type="inferred from homology"/>
<dbReference type="Pfam" id="PF00139">
    <property type="entry name" value="Lectin_legB"/>
    <property type="match status" value="1"/>
</dbReference>
<dbReference type="Gramene" id="KCW49484">
    <property type="protein sequence ID" value="KCW49484"/>
    <property type="gene ID" value="EUGRSUZ_K03005"/>
</dbReference>
<reference evidence="6" key="1">
    <citation type="submission" date="2013-07" db="EMBL/GenBank/DDBJ databases">
        <title>The genome of Eucalyptus grandis.</title>
        <authorList>
            <person name="Schmutz J."/>
            <person name="Hayes R."/>
            <person name="Myburg A."/>
            <person name="Tuskan G."/>
            <person name="Grattapaglia D."/>
            <person name="Rokhsar D.S."/>
        </authorList>
    </citation>
    <scope>NUCLEOTIDE SEQUENCE</scope>
    <source>
        <tissue evidence="6">Leaf extractions</tissue>
    </source>
</reference>
<dbReference type="GO" id="GO:0030246">
    <property type="term" value="F:carbohydrate binding"/>
    <property type="evidence" value="ECO:0007669"/>
    <property type="project" value="UniProtKB-KW"/>
</dbReference>
<dbReference type="InterPro" id="IPR001220">
    <property type="entry name" value="Legume_lectin_dom"/>
</dbReference>
<dbReference type="EMBL" id="KK198763">
    <property type="protein sequence ID" value="KCW49484.1"/>
    <property type="molecule type" value="Genomic_DNA"/>
</dbReference>
<dbReference type="AlphaFoldDB" id="A0A059A6Z1"/>